<dbReference type="PROSITE" id="PS00237">
    <property type="entry name" value="G_PROTEIN_RECEP_F1_1"/>
    <property type="match status" value="1"/>
</dbReference>
<feature type="transmembrane region" description="Helical" evidence="12">
    <location>
        <begin position="511"/>
        <end position="534"/>
    </location>
</feature>
<comment type="similarity">
    <text evidence="2">Belongs to the G-protein coupled receptor 1 family.</text>
</comment>
<evidence type="ECO:0000256" key="5">
    <source>
        <dbReference type="ARBA" id="ARBA00022692"/>
    </source>
</evidence>
<keyword evidence="5 12" id="KW-0812">Transmembrane</keyword>
<dbReference type="InterPro" id="IPR017452">
    <property type="entry name" value="GPCR_Rhodpsn_7TM"/>
</dbReference>
<dbReference type="PRINTS" id="PR00373">
    <property type="entry name" value="GLYCHORMONER"/>
</dbReference>
<evidence type="ECO:0000313" key="14">
    <source>
        <dbReference type="EMBL" id="JAS50057.1"/>
    </source>
</evidence>
<evidence type="ECO:0000259" key="13">
    <source>
        <dbReference type="PROSITE" id="PS50262"/>
    </source>
</evidence>
<evidence type="ECO:0000256" key="12">
    <source>
        <dbReference type="SAM" id="Phobius"/>
    </source>
</evidence>
<feature type="domain" description="G-protein coupled receptors family 1 profile" evidence="13">
    <location>
        <begin position="406"/>
        <end position="651"/>
    </location>
</feature>
<keyword evidence="7 12" id="KW-1133">Transmembrane helix</keyword>
<gene>
    <name evidence="14" type="ORF">g.17600</name>
</gene>
<organism evidence="14">
    <name type="scientific">Cuerna arida</name>
    <dbReference type="NCBI Taxonomy" id="1464854"/>
    <lineage>
        <taxon>Eukaryota</taxon>
        <taxon>Metazoa</taxon>
        <taxon>Ecdysozoa</taxon>
        <taxon>Arthropoda</taxon>
        <taxon>Hexapoda</taxon>
        <taxon>Insecta</taxon>
        <taxon>Pterygota</taxon>
        <taxon>Neoptera</taxon>
        <taxon>Paraneoptera</taxon>
        <taxon>Hemiptera</taxon>
        <taxon>Auchenorrhyncha</taxon>
        <taxon>Membracoidea</taxon>
        <taxon>Cicadellidae</taxon>
        <taxon>Cicadellinae</taxon>
        <taxon>Proconiini</taxon>
        <taxon>Cuerna</taxon>
    </lineage>
</organism>
<dbReference type="PRINTS" id="PR00237">
    <property type="entry name" value="GPCRRHODOPSN"/>
</dbReference>
<name>A0A1B6FIP4_9HEMI</name>
<dbReference type="InterPro" id="IPR032675">
    <property type="entry name" value="LRR_dom_sf"/>
</dbReference>
<feature type="transmembrane region" description="Helical" evidence="12">
    <location>
        <begin position="601"/>
        <end position="622"/>
    </location>
</feature>
<dbReference type="GO" id="GO:0008528">
    <property type="term" value="F:G protein-coupled peptide receptor activity"/>
    <property type="evidence" value="ECO:0007669"/>
    <property type="project" value="TreeGrafter"/>
</dbReference>
<dbReference type="PANTHER" id="PTHR24372">
    <property type="entry name" value="GLYCOPROTEIN HORMONE RECEPTOR"/>
    <property type="match status" value="1"/>
</dbReference>
<dbReference type="InterPro" id="IPR002131">
    <property type="entry name" value="Gphrmn_rcpt_fam"/>
</dbReference>
<evidence type="ECO:0000256" key="10">
    <source>
        <dbReference type="ARBA" id="ARBA00023170"/>
    </source>
</evidence>
<dbReference type="GO" id="GO:0016500">
    <property type="term" value="F:protein-hormone receptor activity"/>
    <property type="evidence" value="ECO:0007669"/>
    <property type="project" value="InterPro"/>
</dbReference>
<dbReference type="GO" id="GO:0005886">
    <property type="term" value="C:plasma membrane"/>
    <property type="evidence" value="ECO:0007669"/>
    <property type="project" value="UniProtKB-SubCell"/>
</dbReference>
<dbReference type="SUPFAM" id="SSF81321">
    <property type="entry name" value="Family A G protein-coupled receptor-like"/>
    <property type="match status" value="1"/>
</dbReference>
<reference evidence="14" key="1">
    <citation type="submission" date="2015-11" db="EMBL/GenBank/DDBJ databases">
        <title>De novo transcriptome assembly of four potential Pierce s Disease insect vectors from Arizona vineyards.</title>
        <authorList>
            <person name="Tassone E.E."/>
        </authorList>
    </citation>
    <scope>NUCLEOTIDE SEQUENCE</scope>
</reference>
<evidence type="ECO:0000256" key="11">
    <source>
        <dbReference type="ARBA" id="ARBA00023224"/>
    </source>
</evidence>
<evidence type="ECO:0000256" key="4">
    <source>
        <dbReference type="ARBA" id="ARBA00022614"/>
    </source>
</evidence>
<sequence>MFCFSSVSLKDMAEINADAFVPYSDTLQELYITQMSSLKILNKDVFRHLPHIETITISQVPNMRVLPNHLFSPANHLKVLRVIHTGLENIPAFKALGNKFIMHMVDFESNKIKCLKKNSVRVRTEQFLLAYNKISRVEEWAFNGSEIGKLSFRGNRELTDLSPDAFRGLTSLRDLDLSETSITYLPTVGLEGLEMLRLTDTYTLKIIPSIHDLKSLQIAELTYSFHCCAFKYPARHDPARHALHEKYLATVKEMCEGNDRTKRFASENFGAIIIEGQPNFLPPLSGEHTFHHNTQPIMVQEGVPFNTQTGYSQNEPGTDMGSLGGWADIEAPGPTRSHSDTDEVFHQTSAKIPHSQQQAICGNLTHKRPPVQCYPEPDALNPCEDIMGSDWLRTSVWLVIGTAFLGNTAVLVVLISARSETSVPRFLMCHLAFADLCMALYLLLLAVTDLRSTGVYFNYAFDWQRGSGCQVAGFMTVFASQLSIFTLSLLTIERWFAIRHALYTNRVDLTLAGKIMLVGWAYALLLAALPLFGVSSYSSTSICLPMDTHDTLSVAYILYLLAFTGVAFVLICCCYTQIYLSLGYETRHPTGEGTVARKMTLLVGTNFACWAPIAFFSLTAVAGYPLIDVTRSKILLVFFYPINSCANPYLYAIMTAQYRKDLIQLLARYGLCTKCAQEYKMVYSQPGKSSTLSHLPTPLLHQDSIQTAEVAV</sequence>
<comment type="subcellular location">
    <subcellularLocation>
        <location evidence="1">Cell membrane</location>
        <topology evidence="1">Multi-pass membrane protein</topology>
    </subcellularLocation>
</comment>
<dbReference type="Gene3D" id="3.80.10.10">
    <property type="entry name" value="Ribonuclease Inhibitor"/>
    <property type="match status" value="1"/>
</dbReference>
<feature type="transmembrane region" description="Helical" evidence="12">
    <location>
        <begin position="427"/>
        <end position="447"/>
    </location>
</feature>
<accession>A0A1B6FIP4</accession>
<dbReference type="GO" id="GO:0007189">
    <property type="term" value="P:adenylate cyclase-activating G protein-coupled receptor signaling pathway"/>
    <property type="evidence" value="ECO:0007669"/>
    <property type="project" value="TreeGrafter"/>
</dbReference>
<dbReference type="SUPFAM" id="SSF52058">
    <property type="entry name" value="L domain-like"/>
    <property type="match status" value="1"/>
</dbReference>
<proteinExistence type="inferred from homology"/>
<dbReference type="GO" id="GO:0009755">
    <property type="term" value="P:hormone-mediated signaling pathway"/>
    <property type="evidence" value="ECO:0007669"/>
    <property type="project" value="TreeGrafter"/>
</dbReference>
<dbReference type="PROSITE" id="PS50262">
    <property type="entry name" value="G_PROTEIN_RECEP_F1_2"/>
    <property type="match status" value="1"/>
</dbReference>
<keyword evidence="6" id="KW-0677">Repeat</keyword>
<evidence type="ECO:0000256" key="7">
    <source>
        <dbReference type="ARBA" id="ARBA00022989"/>
    </source>
</evidence>
<evidence type="ECO:0000256" key="8">
    <source>
        <dbReference type="ARBA" id="ARBA00023040"/>
    </source>
</evidence>
<feature type="transmembrane region" description="Helical" evidence="12">
    <location>
        <begin position="471"/>
        <end position="490"/>
    </location>
</feature>
<keyword evidence="8" id="KW-0297">G-protein coupled receptor</keyword>
<evidence type="ECO:0000256" key="3">
    <source>
        <dbReference type="ARBA" id="ARBA00022475"/>
    </source>
</evidence>
<keyword evidence="9 12" id="KW-0472">Membrane</keyword>
<dbReference type="FunFam" id="1.20.1070.10:FF:000181">
    <property type="entry name" value="Thyrotropin receptor"/>
    <property type="match status" value="1"/>
</dbReference>
<dbReference type="Gene3D" id="1.20.1070.10">
    <property type="entry name" value="Rhodopsin 7-helix transmembrane proteins"/>
    <property type="match status" value="1"/>
</dbReference>
<dbReference type="InterPro" id="IPR001611">
    <property type="entry name" value="Leu-rich_rpt"/>
</dbReference>
<feature type="transmembrane region" description="Helical" evidence="12">
    <location>
        <begin position="396"/>
        <end position="415"/>
    </location>
</feature>
<keyword evidence="3" id="KW-1003">Cell membrane</keyword>
<evidence type="ECO:0000256" key="1">
    <source>
        <dbReference type="ARBA" id="ARBA00004651"/>
    </source>
</evidence>
<evidence type="ECO:0000256" key="2">
    <source>
        <dbReference type="ARBA" id="ARBA00010663"/>
    </source>
</evidence>
<dbReference type="EMBL" id="GECZ01019712">
    <property type="protein sequence ID" value="JAS50057.1"/>
    <property type="molecule type" value="Transcribed_RNA"/>
</dbReference>
<dbReference type="PANTHER" id="PTHR24372:SF74">
    <property type="entry name" value="LP13728P"/>
    <property type="match status" value="1"/>
</dbReference>
<keyword evidence="10" id="KW-0675">Receptor</keyword>
<feature type="transmembrane region" description="Helical" evidence="12">
    <location>
        <begin position="634"/>
        <end position="654"/>
    </location>
</feature>
<feature type="transmembrane region" description="Helical" evidence="12">
    <location>
        <begin position="554"/>
        <end position="580"/>
    </location>
</feature>
<dbReference type="InterPro" id="IPR000276">
    <property type="entry name" value="GPCR_Rhodpsn"/>
</dbReference>
<keyword evidence="4" id="KW-0433">Leucine-rich repeat</keyword>
<keyword evidence="11" id="KW-0807">Transducer</keyword>
<dbReference type="Pfam" id="PF00001">
    <property type="entry name" value="7tm_1"/>
    <property type="match status" value="1"/>
</dbReference>
<dbReference type="AlphaFoldDB" id="A0A1B6FIP4"/>
<dbReference type="Pfam" id="PF13855">
    <property type="entry name" value="LRR_8"/>
    <property type="match status" value="1"/>
</dbReference>
<evidence type="ECO:0000256" key="9">
    <source>
        <dbReference type="ARBA" id="ARBA00023136"/>
    </source>
</evidence>
<protein>
    <recommendedName>
        <fullName evidence="13">G-protein coupled receptors family 1 profile domain-containing protein</fullName>
    </recommendedName>
</protein>
<evidence type="ECO:0000256" key="6">
    <source>
        <dbReference type="ARBA" id="ARBA00022737"/>
    </source>
</evidence>